<protein>
    <recommendedName>
        <fullName evidence="7 8">Small ribosomal subunit protein uS14</fullName>
    </recommendedName>
</protein>
<dbReference type="InterPro" id="IPR043140">
    <property type="entry name" value="Ribosomal_uS14_sf"/>
</dbReference>
<feature type="binding site" evidence="8">
    <location>
        <position position="43"/>
    </location>
    <ligand>
        <name>Zn(2+)</name>
        <dbReference type="ChEBI" id="CHEBI:29105"/>
    </ligand>
</feature>
<dbReference type="HAMAP" id="MF_01364_B">
    <property type="entry name" value="Ribosomal_uS14_2_B"/>
    <property type="match status" value="1"/>
</dbReference>
<keyword evidence="1 8" id="KW-0479">Metal-binding</keyword>
<comment type="similarity">
    <text evidence="8">Belongs to the universal ribosomal protein uS14 family. Zinc-binding uS14 subfamily.</text>
</comment>
<proteinExistence type="inferred from homology"/>
<evidence type="ECO:0000256" key="3">
    <source>
        <dbReference type="ARBA" id="ARBA00022833"/>
    </source>
</evidence>
<evidence type="ECO:0000256" key="7">
    <source>
        <dbReference type="ARBA" id="ARBA00035167"/>
    </source>
</evidence>
<comment type="subunit">
    <text evidence="8">Part of the 30S ribosomal subunit. Contacts proteins S3 and S10.</text>
</comment>
<evidence type="ECO:0000256" key="6">
    <source>
        <dbReference type="ARBA" id="ARBA00023274"/>
    </source>
</evidence>
<dbReference type="GO" id="GO:0019843">
    <property type="term" value="F:rRNA binding"/>
    <property type="evidence" value="ECO:0007669"/>
    <property type="project" value="UniProtKB-UniRule"/>
</dbReference>
<dbReference type="GO" id="GO:0003735">
    <property type="term" value="F:structural constituent of ribosome"/>
    <property type="evidence" value="ECO:0007669"/>
    <property type="project" value="InterPro"/>
</dbReference>
<comment type="cofactor">
    <cofactor evidence="8">
        <name>Zn(2+)</name>
        <dbReference type="ChEBI" id="CHEBI:29105"/>
    </cofactor>
    <text evidence="8">Binds 1 zinc ion per subunit.</text>
</comment>
<keyword evidence="6 8" id="KW-0687">Ribonucleoprotein</keyword>
<dbReference type="SUPFAM" id="SSF57716">
    <property type="entry name" value="Glucocorticoid receptor-like (DNA-binding domain)"/>
    <property type="match status" value="1"/>
</dbReference>
<sequence length="61" mass="7206">MSKISSVVRNNKKLKFPVRFKNRCHLCGRSRAYIRRFGICRLCFRELAHKGELPGVIRATW</sequence>
<feature type="binding site" evidence="8">
    <location>
        <position position="27"/>
    </location>
    <ligand>
        <name>Zn(2+)</name>
        <dbReference type="ChEBI" id="CHEBI:29105"/>
    </ligand>
</feature>
<evidence type="ECO:0000256" key="1">
    <source>
        <dbReference type="ARBA" id="ARBA00022723"/>
    </source>
</evidence>
<gene>
    <name evidence="8" type="primary">rpsZ</name>
    <name evidence="8" type="synonym">rpsN</name>
    <name evidence="9" type="ORF">A2721_03335</name>
</gene>
<reference evidence="9 10" key="1">
    <citation type="journal article" date="2016" name="Nat. Commun.">
        <title>Thousands of microbial genomes shed light on interconnected biogeochemical processes in an aquifer system.</title>
        <authorList>
            <person name="Anantharaman K."/>
            <person name="Brown C.T."/>
            <person name="Hug L.A."/>
            <person name="Sharon I."/>
            <person name="Castelle C.J."/>
            <person name="Probst A.J."/>
            <person name="Thomas B.C."/>
            <person name="Singh A."/>
            <person name="Wilkins M.J."/>
            <person name="Karaoz U."/>
            <person name="Brodie E.L."/>
            <person name="Williams K.H."/>
            <person name="Hubbard S.S."/>
            <person name="Banfield J.F."/>
        </authorList>
    </citation>
    <scope>NUCLEOTIDE SEQUENCE [LARGE SCALE GENOMIC DNA]</scope>
</reference>
<accession>A0A1F6A2G8</accession>
<evidence type="ECO:0000256" key="4">
    <source>
        <dbReference type="ARBA" id="ARBA00022884"/>
    </source>
</evidence>
<name>A0A1F6A2G8_9BACT</name>
<comment type="function">
    <text evidence="8">Binds 16S rRNA, required for the assembly of 30S particles and may also be responsible for determining the conformation of the 16S rRNA at the A site.</text>
</comment>
<comment type="caution">
    <text evidence="9">The sequence shown here is derived from an EMBL/GenBank/DDBJ whole genome shotgun (WGS) entry which is preliminary data.</text>
</comment>
<evidence type="ECO:0000313" key="9">
    <source>
        <dbReference type="EMBL" id="OGG18868.1"/>
    </source>
</evidence>
<dbReference type="GO" id="GO:0015935">
    <property type="term" value="C:small ribosomal subunit"/>
    <property type="evidence" value="ECO:0007669"/>
    <property type="project" value="TreeGrafter"/>
</dbReference>
<dbReference type="AlphaFoldDB" id="A0A1F6A2G8"/>
<keyword evidence="2 8" id="KW-0699">rRNA-binding</keyword>
<evidence type="ECO:0000256" key="5">
    <source>
        <dbReference type="ARBA" id="ARBA00022980"/>
    </source>
</evidence>
<dbReference type="EMBL" id="MFJK01000013">
    <property type="protein sequence ID" value="OGG18868.1"/>
    <property type="molecule type" value="Genomic_DNA"/>
</dbReference>
<dbReference type="InterPro" id="IPR001209">
    <property type="entry name" value="Ribosomal_uS14"/>
</dbReference>
<organism evidence="9 10">
    <name type="scientific">Candidatus Gottesmanbacteria bacterium RIFCSPHIGHO2_01_FULL_47_48</name>
    <dbReference type="NCBI Taxonomy" id="1798381"/>
    <lineage>
        <taxon>Bacteria</taxon>
        <taxon>Candidatus Gottesmaniibacteriota</taxon>
    </lineage>
</organism>
<dbReference type="NCBIfam" id="NF005974">
    <property type="entry name" value="PRK08061.1"/>
    <property type="match status" value="1"/>
</dbReference>
<dbReference type="GO" id="GO:0005737">
    <property type="term" value="C:cytoplasm"/>
    <property type="evidence" value="ECO:0007669"/>
    <property type="project" value="UniProtKB-ARBA"/>
</dbReference>
<dbReference type="PROSITE" id="PS00527">
    <property type="entry name" value="RIBOSOMAL_S14"/>
    <property type="match status" value="1"/>
</dbReference>
<evidence type="ECO:0000256" key="8">
    <source>
        <dbReference type="HAMAP-Rule" id="MF_01364"/>
    </source>
</evidence>
<dbReference type="InterPro" id="IPR023053">
    <property type="entry name" value="Ribosomal_uS14_bact"/>
</dbReference>
<feature type="binding site" evidence="8">
    <location>
        <position position="40"/>
    </location>
    <ligand>
        <name>Zn(2+)</name>
        <dbReference type="ChEBI" id="CHEBI:29105"/>
    </ligand>
</feature>
<keyword evidence="5 8" id="KW-0689">Ribosomal protein</keyword>
<dbReference type="InterPro" id="IPR018271">
    <property type="entry name" value="Ribosomal_uS14_CS"/>
</dbReference>
<keyword evidence="3 8" id="KW-0862">Zinc</keyword>
<feature type="binding site" evidence="8">
    <location>
        <position position="24"/>
    </location>
    <ligand>
        <name>Zn(2+)</name>
        <dbReference type="ChEBI" id="CHEBI:29105"/>
    </ligand>
</feature>
<evidence type="ECO:0000256" key="2">
    <source>
        <dbReference type="ARBA" id="ARBA00022730"/>
    </source>
</evidence>
<dbReference type="GO" id="GO:0006412">
    <property type="term" value="P:translation"/>
    <property type="evidence" value="ECO:0007669"/>
    <property type="project" value="UniProtKB-UniRule"/>
</dbReference>
<dbReference type="Proteomes" id="UP000177871">
    <property type="component" value="Unassembled WGS sequence"/>
</dbReference>
<dbReference type="PANTHER" id="PTHR19836:SF19">
    <property type="entry name" value="SMALL RIBOSOMAL SUBUNIT PROTEIN US14M"/>
    <property type="match status" value="1"/>
</dbReference>
<dbReference type="Gene3D" id="4.10.830.10">
    <property type="entry name" value="30s Ribosomal Protein S14, Chain N"/>
    <property type="match status" value="1"/>
</dbReference>
<dbReference type="STRING" id="1798381.A2721_03335"/>
<dbReference type="PANTHER" id="PTHR19836">
    <property type="entry name" value="30S RIBOSOMAL PROTEIN S14"/>
    <property type="match status" value="1"/>
</dbReference>
<keyword evidence="4 8" id="KW-0694">RNA-binding</keyword>
<evidence type="ECO:0000313" key="10">
    <source>
        <dbReference type="Proteomes" id="UP000177871"/>
    </source>
</evidence>
<dbReference type="GO" id="GO:0008270">
    <property type="term" value="F:zinc ion binding"/>
    <property type="evidence" value="ECO:0007669"/>
    <property type="project" value="UniProtKB-UniRule"/>
</dbReference>
<dbReference type="Pfam" id="PF00253">
    <property type="entry name" value="Ribosomal_S14"/>
    <property type="match status" value="1"/>
</dbReference>